<dbReference type="GO" id="GO:0003860">
    <property type="term" value="F:3-hydroxyisobutyryl-CoA hydrolase activity"/>
    <property type="evidence" value="ECO:0007669"/>
    <property type="project" value="UniProtKB-UniRule"/>
</dbReference>
<feature type="domain" description="Enoyl-CoA hydratase/isomerase" evidence="3">
    <location>
        <begin position="52"/>
        <end position="385"/>
    </location>
</feature>
<dbReference type="NCBIfam" id="NF004127">
    <property type="entry name" value="PRK05617.1"/>
    <property type="match status" value="1"/>
</dbReference>
<dbReference type="Proteomes" id="UP000811609">
    <property type="component" value="Chromosome 14"/>
</dbReference>
<evidence type="ECO:0000256" key="2">
    <source>
        <dbReference type="RuleBase" id="RU369070"/>
    </source>
</evidence>
<dbReference type="PANTHER" id="PTHR43176:SF4">
    <property type="entry name" value="3-HYDROXYISOBUTYRYL-COA HYDROLASE-LIKE PROTEIN 1, MITOCHONDRIAL"/>
    <property type="match status" value="1"/>
</dbReference>
<comment type="catalytic activity">
    <reaction evidence="2">
        <text>3-hydroxy-2-methylpropanoyl-CoA + H2O = 3-hydroxy-2-methylpropanoate + CoA + H(+)</text>
        <dbReference type="Rhea" id="RHEA:20888"/>
        <dbReference type="ChEBI" id="CHEBI:11805"/>
        <dbReference type="ChEBI" id="CHEBI:15377"/>
        <dbReference type="ChEBI" id="CHEBI:15378"/>
        <dbReference type="ChEBI" id="CHEBI:57287"/>
        <dbReference type="ChEBI" id="CHEBI:57340"/>
        <dbReference type="EC" id="3.1.2.4"/>
    </reaction>
</comment>
<dbReference type="InterPro" id="IPR045004">
    <property type="entry name" value="ECH_dom"/>
</dbReference>
<name>A0A8T1NHL6_CARIL</name>
<dbReference type="FunFam" id="3.90.226.10:FF:000027">
    <property type="entry name" value="Probable 3-hydroxyisobutyryl-CoA hydrolase 2"/>
    <property type="match status" value="1"/>
</dbReference>
<dbReference type="EC" id="3.1.2.4" evidence="2"/>
<evidence type="ECO:0000313" key="4">
    <source>
        <dbReference type="EMBL" id="KAG6628594.1"/>
    </source>
</evidence>
<dbReference type="CDD" id="cd06558">
    <property type="entry name" value="crotonase-like"/>
    <property type="match status" value="1"/>
</dbReference>
<dbReference type="Pfam" id="PF16113">
    <property type="entry name" value="ECH_2"/>
    <property type="match status" value="1"/>
</dbReference>
<dbReference type="AlphaFoldDB" id="A0A8T1NHL6"/>
<reference evidence="4" key="1">
    <citation type="submission" date="2020-12" db="EMBL/GenBank/DDBJ databases">
        <title>WGS assembly of Carya illinoinensis cv. Pawnee.</title>
        <authorList>
            <person name="Platts A."/>
            <person name="Shu S."/>
            <person name="Wright S."/>
            <person name="Barry K."/>
            <person name="Edger P."/>
            <person name="Pires J.C."/>
            <person name="Schmutz J."/>
        </authorList>
    </citation>
    <scope>NUCLEOTIDE SEQUENCE</scope>
    <source>
        <tissue evidence="4">Leaf</tissue>
    </source>
</reference>
<comment type="pathway">
    <text evidence="2">Amino-acid degradation; L-valine degradation.</text>
</comment>
<dbReference type="PANTHER" id="PTHR43176">
    <property type="entry name" value="3-HYDROXYISOBUTYRYL-COA HYDROLASE-RELATED"/>
    <property type="match status" value="1"/>
</dbReference>
<comment type="caution">
    <text evidence="4">The sequence shown here is derived from an EMBL/GenBank/DDBJ whole genome shotgun (WGS) entry which is preliminary data.</text>
</comment>
<accession>A0A8T1NHL6</accession>
<comment type="similarity">
    <text evidence="2">Belongs to the enoyl-CoA hydratase/isomerase family.</text>
</comment>
<evidence type="ECO:0000313" key="5">
    <source>
        <dbReference type="Proteomes" id="UP000811609"/>
    </source>
</evidence>
<sequence>MMQRFKAALVLRRNPHVPRLLNQYRALCSLPDSAVTDNLDDQVLVEGKPWSRTAILNRPSVLNALSTAMGARLQKLYTCWENDPDIGFVTMKGSGRAFCAGGDIVTLYHLINAGKMDDCKEFFRTLYTFIYFLGTYLKPNVALLNGVTMGGGAGVSIPGMFRVATDKTVFATPETLIGFHPDAGASFYLSRLPGHLGEYLALTGDKLNGSEMIACGLATHYAHTARLPLIEEQLGKLVTDDPSVIETSLEKSSDLVSPDKKSVVKRIEMLDRTFCHDTVEEIIDALESEAGKTNDAWCVSTLRRFKETSPLSLKVSLKSIREARFQTLDQCLIREYRMSLQGISNQVSRDFCEGVRARMVEKDLAPKWDPPSLEQVSEDMVQHYFSRLNEFEPDLELPTKLREAFT</sequence>
<dbReference type="EMBL" id="CM031822">
    <property type="protein sequence ID" value="KAG6628594.1"/>
    <property type="molecule type" value="Genomic_DNA"/>
</dbReference>
<evidence type="ECO:0000256" key="1">
    <source>
        <dbReference type="ARBA" id="ARBA00022801"/>
    </source>
</evidence>
<protein>
    <recommendedName>
        <fullName evidence="2">3-hydroxyisobutyryl-CoA hydrolase</fullName>
        <shortName evidence="2">HIB-CoA hydrolase</shortName>
        <shortName evidence="2">HIBYL-CoA-H</shortName>
        <ecNumber evidence="2">3.1.2.4</ecNumber>
    </recommendedName>
    <alternativeName>
        <fullName evidence="2">3-hydroxyisobutyryl-coenzyme A hydrolase</fullName>
    </alternativeName>
</protein>
<gene>
    <name evidence="4" type="ORF">CIPAW_14G024000</name>
</gene>
<dbReference type="GO" id="GO:0006574">
    <property type="term" value="P:L-valine catabolic process"/>
    <property type="evidence" value="ECO:0007669"/>
    <property type="project" value="UniProtKB-UniRule"/>
</dbReference>
<dbReference type="InterPro" id="IPR032259">
    <property type="entry name" value="HIBYL-CoA-H"/>
</dbReference>
<proteinExistence type="inferred from homology"/>
<organism evidence="4 5">
    <name type="scientific">Carya illinoinensis</name>
    <name type="common">Pecan</name>
    <dbReference type="NCBI Taxonomy" id="32201"/>
    <lineage>
        <taxon>Eukaryota</taxon>
        <taxon>Viridiplantae</taxon>
        <taxon>Streptophyta</taxon>
        <taxon>Embryophyta</taxon>
        <taxon>Tracheophyta</taxon>
        <taxon>Spermatophyta</taxon>
        <taxon>Magnoliopsida</taxon>
        <taxon>eudicotyledons</taxon>
        <taxon>Gunneridae</taxon>
        <taxon>Pentapetalae</taxon>
        <taxon>rosids</taxon>
        <taxon>fabids</taxon>
        <taxon>Fagales</taxon>
        <taxon>Juglandaceae</taxon>
        <taxon>Carya</taxon>
    </lineage>
</organism>
<evidence type="ECO:0000259" key="3">
    <source>
        <dbReference type="Pfam" id="PF16113"/>
    </source>
</evidence>
<comment type="function">
    <text evidence="2">Hydrolyzes 3-hydroxyisobutyryl-CoA (HIBYL-CoA), a saline catabolite. Has high activity toward isobutyryl-CoA. Could be an isobutyryl-CoA dehydrogenase that functions in valine catabolism.</text>
</comment>
<keyword evidence="5" id="KW-1185">Reference proteome</keyword>
<keyword evidence="1 2" id="KW-0378">Hydrolase</keyword>